<dbReference type="AlphaFoldDB" id="A0A846M1C0"/>
<proteinExistence type="predicted"/>
<evidence type="ECO:0000313" key="1">
    <source>
        <dbReference type="EMBL" id="NIJ15423.1"/>
    </source>
</evidence>
<sequence>MARKRGPEEISKLLETEIVLFSYEGGSKGEGQRKYAGCARLCGYTSPDQHDGIRGWMATISLPARNVR</sequence>
<accession>A0A846M1C0</accession>
<name>A0A846M1C0_9SPHN</name>
<gene>
    <name evidence="1" type="ORF">FHS54_000372</name>
</gene>
<organism evidence="1 2">
    <name type="scientific">Sphingobium vermicomposti</name>
    <dbReference type="NCBI Taxonomy" id="529005"/>
    <lineage>
        <taxon>Bacteria</taxon>
        <taxon>Pseudomonadati</taxon>
        <taxon>Pseudomonadota</taxon>
        <taxon>Alphaproteobacteria</taxon>
        <taxon>Sphingomonadales</taxon>
        <taxon>Sphingomonadaceae</taxon>
        <taxon>Sphingobium</taxon>
    </lineage>
</organism>
<reference evidence="1 2" key="1">
    <citation type="submission" date="2020-03" db="EMBL/GenBank/DDBJ databases">
        <title>Genomic Encyclopedia of Type Strains, Phase IV (KMG-IV): sequencing the most valuable type-strain genomes for metagenomic binning, comparative biology and taxonomic classification.</title>
        <authorList>
            <person name="Goeker M."/>
        </authorList>
    </citation>
    <scope>NUCLEOTIDE SEQUENCE [LARGE SCALE GENOMIC DNA]</scope>
    <source>
        <strain evidence="1 2">DSM 21299</strain>
    </source>
</reference>
<dbReference type="Proteomes" id="UP000576821">
    <property type="component" value="Unassembled WGS sequence"/>
</dbReference>
<dbReference type="EMBL" id="JAASQR010000001">
    <property type="protein sequence ID" value="NIJ15423.1"/>
    <property type="molecule type" value="Genomic_DNA"/>
</dbReference>
<evidence type="ECO:0000313" key="2">
    <source>
        <dbReference type="Proteomes" id="UP000576821"/>
    </source>
</evidence>
<comment type="caution">
    <text evidence="1">The sequence shown here is derived from an EMBL/GenBank/DDBJ whole genome shotgun (WGS) entry which is preliminary data.</text>
</comment>
<keyword evidence="2" id="KW-1185">Reference proteome</keyword>
<protein>
    <submittedName>
        <fullName evidence="1">Uncharacterized protein</fullName>
    </submittedName>
</protein>